<dbReference type="PANTHER" id="PTHR23236">
    <property type="entry name" value="EUKARYOTIC TRANSLATION INITIATION FACTOR 4B/4H"/>
    <property type="match status" value="1"/>
</dbReference>
<evidence type="ECO:0000256" key="1">
    <source>
        <dbReference type="ARBA" id="ARBA00022737"/>
    </source>
</evidence>
<dbReference type="PROSITE" id="PS50102">
    <property type="entry name" value="RRM"/>
    <property type="match status" value="3"/>
</dbReference>
<keyword evidence="2 3" id="KW-0694">RNA-binding</keyword>
<dbReference type="InterPro" id="IPR012677">
    <property type="entry name" value="Nucleotide-bd_a/b_plait_sf"/>
</dbReference>
<gene>
    <name evidence="6" type="ORF">PGLA2088_LOCUS8376</name>
</gene>
<dbReference type="Pfam" id="PF00076">
    <property type="entry name" value="RRM_1"/>
    <property type="match status" value="3"/>
</dbReference>
<feature type="domain" description="RRM" evidence="5">
    <location>
        <begin position="171"/>
        <end position="247"/>
    </location>
</feature>
<dbReference type="CDD" id="cd00590">
    <property type="entry name" value="RRM_SF"/>
    <property type="match status" value="3"/>
</dbReference>
<feature type="region of interest" description="Disordered" evidence="4">
    <location>
        <begin position="344"/>
        <end position="387"/>
    </location>
</feature>
<dbReference type="Proteomes" id="UP000626109">
    <property type="component" value="Unassembled WGS sequence"/>
</dbReference>
<feature type="compositionally biased region" description="Basic residues" evidence="4">
    <location>
        <begin position="36"/>
        <end position="45"/>
    </location>
</feature>
<evidence type="ECO:0000259" key="5">
    <source>
        <dbReference type="PROSITE" id="PS50102"/>
    </source>
</evidence>
<dbReference type="SMART" id="SM00360">
    <property type="entry name" value="RRM"/>
    <property type="match status" value="3"/>
</dbReference>
<evidence type="ECO:0000256" key="4">
    <source>
        <dbReference type="SAM" id="MobiDB-lite"/>
    </source>
</evidence>
<accession>A0A813IGN2</accession>
<feature type="compositionally biased region" description="Basic and acidic residues" evidence="4">
    <location>
        <begin position="58"/>
        <end position="82"/>
    </location>
</feature>
<feature type="domain" description="RRM" evidence="5">
    <location>
        <begin position="394"/>
        <end position="470"/>
    </location>
</feature>
<evidence type="ECO:0000313" key="6">
    <source>
        <dbReference type="EMBL" id="CAE8650576.1"/>
    </source>
</evidence>
<comment type="caution">
    <text evidence="6">The sequence shown here is derived from an EMBL/GenBank/DDBJ whole genome shotgun (WGS) entry which is preliminary data.</text>
</comment>
<organism evidence="6 7">
    <name type="scientific">Polarella glacialis</name>
    <name type="common">Dinoflagellate</name>
    <dbReference type="NCBI Taxonomy" id="89957"/>
    <lineage>
        <taxon>Eukaryota</taxon>
        <taxon>Sar</taxon>
        <taxon>Alveolata</taxon>
        <taxon>Dinophyceae</taxon>
        <taxon>Suessiales</taxon>
        <taxon>Suessiaceae</taxon>
        <taxon>Polarella</taxon>
    </lineage>
</organism>
<keyword evidence="1" id="KW-0677">Repeat</keyword>
<dbReference type="PANTHER" id="PTHR23236:SF119">
    <property type="entry name" value="NUCLEAR RNA-BINDING PROTEIN SART-3"/>
    <property type="match status" value="1"/>
</dbReference>
<feature type="region of interest" description="Disordered" evidence="4">
    <location>
        <begin position="1"/>
        <end position="168"/>
    </location>
</feature>
<dbReference type="GO" id="GO:0003723">
    <property type="term" value="F:RNA binding"/>
    <property type="evidence" value="ECO:0007669"/>
    <property type="project" value="UniProtKB-UniRule"/>
</dbReference>
<name>A0A813IGN2_POLGL</name>
<proteinExistence type="predicted"/>
<feature type="compositionally biased region" description="Low complexity" evidence="4">
    <location>
        <begin position="140"/>
        <end position="156"/>
    </location>
</feature>
<evidence type="ECO:0000256" key="2">
    <source>
        <dbReference type="ARBA" id="ARBA00022884"/>
    </source>
</evidence>
<feature type="compositionally biased region" description="Polar residues" evidence="4">
    <location>
        <begin position="157"/>
        <end position="167"/>
    </location>
</feature>
<dbReference type="EMBL" id="CAJNNW010008988">
    <property type="protein sequence ID" value="CAE8650576.1"/>
    <property type="molecule type" value="Genomic_DNA"/>
</dbReference>
<reference evidence="6" key="1">
    <citation type="submission" date="2021-02" db="EMBL/GenBank/DDBJ databases">
        <authorList>
            <person name="Dougan E. K."/>
            <person name="Rhodes N."/>
            <person name="Thang M."/>
            <person name="Chan C."/>
        </authorList>
    </citation>
    <scope>NUCLEOTIDE SEQUENCE</scope>
</reference>
<protein>
    <recommendedName>
        <fullName evidence="5">RRM domain-containing protein</fullName>
    </recommendedName>
</protein>
<sequence length="470" mass="50793">MAKVDGSGASTRKKGAKKKSEAKAPSGGGGEVAKERKLKKRKKSHASGADEGAPLLEPKPKPKIKTERKIGTPEEPGSKAELTEASGGLTLPRKRRKDQGEGSANRAADKDLAAVQEQASRPALDDSDDGGKNDDESDADSFFAAGGEEGGDAQSATDASLTDSKGGSNDLKVFVGNLPLSASQLEVKNKFGVFGDIVRFDMPLGDDRKPKGMAFVYYASEDEVNSALELDGTDFDGSTIKVRRAAPQNKQLRHAMDKAERERTDQVTVFITGLPLDMNLDLLKTDFSECGEIQAVRTLTNKDGSFKGTAFLVFNTERSMRNALEWNGHYYKESKIIVRRTGSEIGKGDTKGKAKGKAKGKSSGDDWSQGKGKNGKGEKGKSAVKGSWNTDHDRTVFVGSLFEGAEEQQLRKDFSKCGEIEKIRMLKDAEGWFKGAAFMVYTTVEGSQKALKMDGEKYNGRVIKVSPLKR</sequence>
<dbReference type="SUPFAM" id="SSF54928">
    <property type="entry name" value="RNA-binding domain, RBD"/>
    <property type="match status" value="3"/>
</dbReference>
<dbReference type="InterPro" id="IPR035979">
    <property type="entry name" value="RBD_domain_sf"/>
</dbReference>
<feature type="compositionally biased region" description="Low complexity" evidence="4">
    <location>
        <begin position="1"/>
        <end position="10"/>
    </location>
</feature>
<evidence type="ECO:0000313" key="7">
    <source>
        <dbReference type="Proteomes" id="UP000626109"/>
    </source>
</evidence>
<dbReference type="AlphaFoldDB" id="A0A813IGN2"/>
<evidence type="ECO:0000256" key="3">
    <source>
        <dbReference type="PROSITE-ProRule" id="PRU00176"/>
    </source>
</evidence>
<dbReference type="Gene3D" id="3.30.70.330">
    <property type="match status" value="3"/>
</dbReference>
<feature type="domain" description="RRM" evidence="5">
    <location>
        <begin position="267"/>
        <end position="343"/>
    </location>
</feature>
<dbReference type="InterPro" id="IPR000504">
    <property type="entry name" value="RRM_dom"/>
</dbReference>